<name>A0A4U5MLF8_STECR</name>
<dbReference type="AlphaFoldDB" id="A0A4U5MLF8"/>
<accession>A0A4U5MLF8</accession>
<protein>
    <submittedName>
        <fullName evidence="2">Uncharacterized protein</fullName>
    </submittedName>
</protein>
<keyword evidence="1" id="KW-0732">Signal</keyword>
<keyword evidence="3" id="KW-1185">Reference proteome</keyword>
<reference evidence="2 3" key="1">
    <citation type="journal article" date="2015" name="Genome Biol.">
        <title>Comparative genomics of Steinernema reveals deeply conserved gene regulatory networks.</title>
        <authorList>
            <person name="Dillman A.R."/>
            <person name="Macchietto M."/>
            <person name="Porter C.F."/>
            <person name="Rogers A."/>
            <person name="Williams B."/>
            <person name="Antoshechkin I."/>
            <person name="Lee M.M."/>
            <person name="Goodwin Z."/>
            <person name="Lu X."/>
            <person name="Lewis E.E."/>
            <person name="Goodrich-Blair H."/>
            <person name="Stock S.P."/>
            <person name="Adams B.J."/>
            <person name="Sternberg P.W."/>
            <person name="Mortazavi A."/>
        </authorList>
    </citation>
    <scope>NUCLEOTIDE SEQUENCE [LARGE SCALE GENOMIC DNA]</scope>
    <source>
        <strain evidence="2 3">ALL</strain>
    </source>
</reference>
<dbReference type="Proteomes" id="UP000298663">
    <property type="component" value="Unassembled WGS sequence"/>
</dbReference>
<gene>
    <name evidence="2" type="ORF">L596_022306</name>
</gene>
<sequence>MVRLTFLLLLATLLVAADSHRFQCELQRQIRLTSRSRRLRRSSLSTGVKAEFDKMQTDKSGKDDSITAQRVIIWQNKVIFISKKLGFYQII</sequence>
<reference evidence="2 3" key="2">
    <citation type="journal article" date="2019" name="G3 (Bethesda)">
        <title>Hybrid Assembly of the Genome of the Entomopathogenic Nematode Steinernema carpocapsae Identifies the X-Chromosome.</title>
        <authorList>
            <person name="Serra L."/>
            <person name="Macchietto M."/>
            <person name="Macias-Munoz A."/>
            <person name="McGill C.J."/>
            <person name="Rodriguez I.M."/>
            <person name="Rodriguez B."/>
            <person name="Murad R."/>
            <person name="Mortazavi A."/>
        </authorList>
    </citation>
    <scope>NUCLEOTIDE SEQUENCE [LARGE SCALE GENOMIC DNA]</scope>
    <source>
        <strain evidence="2 3">ALL</strain>
    </source>
</reference>
<evidence type="ECO:0000256" key="1">
    <source>
        <dbReference type="SAM" id="SignalP"/>
    </source>
</evidence>
<dbReference type="EMBL" id="AZBU02000007">
    <property type="protein sequence ID" value="TKR70261.1"/>
    <property type="molecule type" value="Genomic_DNA"/>
</dbReference>
<feature type="chain" id="PRO_5020204878" evidence="1">
    <location>
        <begin position="20"/>
        <end position="91"/>
    </location>
</feature>
<evidence type="ECO:0000313" key="2">
    <source>
        <dbReference type="EMBL" id="TKR70261.1"/>
    </source>
</evidence>
<evidence type="ECO:0000313" key="3">
    <source>
        <dbReference type="Proteomes" id="UP000298663"/>
    </source>
</evidence>
<proteinExistence type="predicted"/>
<comment type="caution">
    <text evidence="2">The sequence shown here is derived from an EMBL/GenBank/DDBJ whole genome shotgun (WGS) entry which is preliminary data.</text>
</comment>
<organism evidence="2 3">
    <name type="scientific">Steinernema carpocapsae</name>
    <name type="common">Entomopathogenic nematode</name>
    <dbReference type="NCBI Taxonomy" id="34508"/>
    <lineage>
        <taxon>Eukaryota</taxon>
        <taxon>Metazoa</taxon>
        <taxon>Ecdysozoa</taxon>
        <taxon>Nematoda</taxon>
        <taxon>Chromadorea</taxon>
        <taxon>Rhabditida</taxon>
        <taxon>Tylenchina</taxon>
        <taxon>Panagrolaimomorpha</taxon>
        <taxon>Strongyloidoidea</taxon>
        <taxon>Steinernematidae</taxon>
        <taxon>Steinernema</taxon>
    </lineage>
</organism>
<feature type="signal peptide" evidence="1">
    <location>
        <begin position="1"/>
        <end position="19"/>
    </location>
</feature>